<proteinExistence type="inferred from homology"/>
<evidence type="ECO:0000259" key="5">
    <source>
        <dbReference type="PROSITE" id="PS50931"/>
    </source>
</evidence>
<accession>A0ABV0MCD0</accession>
<dbReference type="PROSITE" id="PS50931">
    <property type="entry name" value="HTH_LYSR"/>
    <property type="match status" value="1"/>
</dbReference>
<dbReference type="EMBL" id="JBEAAL010000046">
    <property type="protein sequence ID" value="MEQ1409496.1"/>
    <property type="molecule type" value="Genomic_DNA"/>
</dbReference>
<dbReference type="SUPFAM" id="SSF46785">
    <property type="entry name" value="Winged helix' DNA-binding domain"/>
    <property type="match status" value="1"/>
</dbReference>
<dbReference type="InterPro" id="IPR058163">
    <property type="entry name" value="LysR-type_TF_proteobact-type"/>
</dbReference>
<comment type="caution">
    <text evidence="6">The sequence shown here is derived from an EMBL/GenBank/DDBJ whole genome shotgun (WGS) entry which is preliminary data.</text>
</comment>
<dbReference type="RefSeq" id="WP_227705642.1">
    <property type="nucleotide sequence ID" value="NZ_JBEAAL010000046.1"/>
</dbReference>
<sequence length="310" mass="34463">MHVPQLHLLRSFSEAARLGSFSQAAEILNVTQSAVSQQIRQLEQQVGTPLFQRVGRQVSLTDFGRVYLELVRGPIAALEEGHTALRAMTGRNSVVLRLSRSFALNWLMPRMPELARRHPDISVTSLYLNPGDSLDANISDAVVLSSTRQSELSDFIIEPLFVTALCPVAAPEFGPVDIERLSSYPIIHTLRRYNDWKVWCEAAGIPPVPLDHGWSFESSSMSYAAAEHGLGIVMAEIELVAEAIAQGRLRPVSPIVVGSEHHFHIAYTRSRFGRPAIQKFRAWLSEHTRSLDQKAGGCTEVHRQCRLGII</sequence>
<keyword evidence="2" id="KW-0805">Transcription regulation</keyword>
<organism evidence="6 7">
    <name type="scientific">Neorhizobium phenanthreniclasticum</name>
    <dbReference type="NCBI Taxonomy" id="3157917"/>
    <lineage>
        <taxon>Bacteria</taxon>
        <taxon>Pseudomonadati</taxon>
        <taxon>Pseudomonadota</taxon>
        <taxon>Alphaproteobacteria</taxon>
        <taxon>Hyphomicrobiales</taxon>
        <taxon>Rhizobiaceae</taxon>
        <taxon>Rhizobium/Agrobacterium group</taxon>
        <taxon>Neorhizobium</taxon>
    </lineage>
</organism>
<dbReference type="PANTHER" id="PTHR30537">
    <property type="entry name" value="HTH-TYPE TRANSCRIPTIONAL REGULATOR"/>
    <property type="match status" value="1"/>
</dbReference>
<dbReference type="InterPro" id="IPR036390">
    <property type="entry name" value="WH_DNA-bd_sf"/>
</dbReference>
<comment type="similarity">
    <text evidence="1">Belongs to the LysR transcriptional regulatory family.</text>
</comment>
<dbReference type="InterPro" id="IPR000847">
    <property type="entry name" value="LysR_HTH_N"/>
</dbReference>
<evidence type="ECO:0000256" key="2">
    <source>
        <dbReference type="ARBA" id="ARBA00023015"/>
    </source>
</evidence>
<dbReference type="PRINTS" id="PR00039">
    <property type="entry name" value="HTHLYSR"/>
</dbReference>
<keyword evidence="4" id="KW-0804">Transcription</keyword>
<keyword evidence="7" id="KW-1185">Reference proteome</keyword>
<dbReference type="SUPFAM" id="SSF53850">
    <property type="entry name" value="Periplasmic binding protein-like II"/>
    <property type="match status" value="1"/>
</dbReference>
<reference evidence="6 7" key="1">
    <citation type="submission" date="2024-05" db="EMBL/GenBank/DDBJ databases">
        <title>Neorhizobium sp. Rsf11, a plant growth promoting and heavy metal resistant PAH-degrader.</title>
        <authorList>
            <person name="Golubev S.N."/>
            <person name="Muratova A.Y."/>
            <person name="Markelova M.I."/>
        </authorList>
    </citation>
    <scope>NUCLEOTIDE SEQUENCE [LARGE SCALE GENOMIC DNA]</scope>
    <source>
        <strain evidence="6 7">Rsf11</strain>
    </source>
</reference>
<evidence type="ECO:0000256" key="4">
    <source>
        <dbReference type="ARBA" id="ARBA00023163"/>
    </source>
</evidence>
<feature type="domain" description="HTH lysR-type" evidence="5">
    <location>
        <begin position="4"/>
        <end position="61"/>
    </location>
</feature>
<dbReference type="Gene3D" id="3.40.190.10">
    <property type="entry name" value="Periplasmic binding protein-like II"/>
    <property type="match status" value="2"/>
</dbReference>
<evidence type="ECO:0000256" key="3">
    <source>
        <dbReference type="ARBA" id="ARBA00023125"/>
    </source>
</evidence>
<dbReference type="Pfam" id="PF00126">
    <property type="entry name" value="HTH_1"/>
    <property type="match status" value="1"/>
</dbReference>
<dbReference type="Pfam" id="PF03466">
    <property type="entry name" value="LysR_substrate"/>
    <property type="match status" value="1"/>
</dbReference>
<dbReference type="InterPro" id="IPR005119">
    <property type="entry name" value="LysR_subst-bd"/>
</dbReference>
<dbReference type="PANTHER" id="PTHR30537:SF74">
    <property type="entry name" value="HTH-TYPE TRANSCRIPTIONAL REGULATOR TRPI"/>
    <property type="match status" value="1"/>
</dbReference>
<gene>
    <name evidence="6" type="ORF">ABK249_31825</name>
</gene>
<dbReference type="Gene3D" id="1.10.10.10">
    <property type="entry name" value="Winged helix-like DNA-binding domain superfamily/Winged helix DNA-binding domain"/>
    <property type="match status" value="1"/>
</dbReference>
<evidence type="ECO:0000256" key="1">
    <source>
        <dbReference type="ARBA" id="ARBA00009437"/>
    </source>
</evidence>
<keyword evidence="3" id="KW-0238">DNA-binding</keyword>
<protein>
    <submittedName>
        <fullName evidence="6">LysR substrate-binding domain-containing protein</fullName>
    </submittedName>
</protein>
<evidence type="ECO:0000313" key="7">
    <source>
        <dbReference type="Proteomes" id="UP001496627"/>
    </source>
</evidence>
<evidence type="ECO:0000313" key="6">
    <source>
        <dbReference type="EMBL" id="MEQ1409496.1"/>
    </source>
</evidence>
<name>A0ABV0MCD0_9HYPH</name>
<dbReference type="InterPro" id="IPR036388">
    <property type="entry name" value="WH-like_DNA-bd_sf"/>
</dbReference>
<dbReference type="Proteomes" id="UP001496627">
    <property type="component" value="Unassembled WGS sequence"/>
</dbReference>